<dbReference type="Proteomes" id="UP000023842">
    <property type="component" value="Unassembled WGS sequence"/>
</dbReference>
<comment type="caution">
    <text evidence="2">The sequence shown here is derived from an EMBL/GenBank/DDBJ whole genome shotgun (WGS) entry which is preliminary data.</text>
</comment>
<organism evidence="2 3">
    <name type="scientific">Ectopseudomonas composti</name>
    <dbReference type="NCBI Taxonomy" id="658457"/>
    <lineage>
        <taxon>Bacteria</taxon>
        <taxon>Pseudomonadati</taxon>
        <taxon>Pseudomonadota</taxon>
        <taxon>Gammaproteobacteria</taxon>
        <taxon>Pseudomonadales</taxon>
        <taxon>Pseudomonadaceae</taxon>
        <taxon>Ectopseudomonas</taxon>
    </lineage>
</organism>
<feature type="region of interest" description="Disordered" evidence="1">
    <location>
        <begin position="59"/>
        <end position="81"/>
    </location>
</feature>
<keyword evidence="3" id="KW-1185">Reference proteome</keyword>
<evidence type="ECO:0000313" key="2">
    <source>
        <dbReference type="EMBL" id="EZH78847.1"/>
    </source>
</evidence>
<feature type="compositionally biased region" description="Basic and acidic residues" evidence="1">
    <location>
        <begin position="72"/>
        <end position="81"/>
    </location>
</feature>
<gene>
    <name evidence="2" type="ORF">AU05_19055</name>
</gene>
<evidence type="ECO:0000313" key="3">
    <source>
        <dbReference type="Proteomes" id="UP000023842"/>
    </source>
</evidence>
<accession>A0ABN0S9J6</accession>
<sequence length="81" mass="8585">MGELPGVAPKLCGQLQGEVGGAALQHEYAVELSGLGGGEASCAALQLELGFFRRMGHVKNEQNNDDSNDSNEQLHDDFLIS</sequence>
<dbReference type="EMBL" id="JFJN01000062">
    <property type="protein sequence ID" value="EZH78847.1"/>
    <property type="molecule type" value="Genomic_DNA"/>
</dbReference>
<reference evidence="3" key="1">
    <citation type="journal article" date="2014" name="Genome Announc.">
        <title>Draft Genome Sequence of the algae degrading bacterium Pseudomonas mendocina AD6.</title>
        <authorList>
            <person name="Barney B.M."/>
            <person name="Lenneman E.M."/>
        </authorList>
    </citation>
    <scope>NUCLEOTIDE SEQUENCE [LARGE SCALE GENOMIC DNA]</scope>
    <source>
        <strain evidence="3">AD6</strain>
    </source>
</reference>
<evidence type="ECO:0000256" key="1">
    <source>
        <dbReference type="SAM" id="MobiDB-lite"/>
    </source>
</evidence>
<protein>
    <submittedName>
        <fullName evidence="2">Uncharacterized protein</fullName>
    </submittedName>
</protein>
<name>A0ABN0S9J6_9GAMM</name>
<proteinExistence type="predicted"/>